<dbReference type="AlphaFoldDB" id="A0A5J9UL70"/>
<evidence type="ECO:0000313" key="1">
    <source>
        <dbReference type="EMBL" id="TVU24296.1"/>
    </source>
</evidence>
<accession>A0A5J9UL70</accession>
<dbReference type="Proteomes" id="UP000324897">
    <property type="component" value="Chromosome 2"/>
</dbReference>
<name>A0A5J9UL70_9POAL</name>
<feature type="non-terminal residue" evidence="1">
    <location>
        <position position="1"/>
    </location>
</feature>
<dbReference type="EMBL" id="RWGY01000013">
    <property type="protein sequence ID" value="TVU24296.1"/>
    <property type="molecule type" value="Genomic_DNA"/>
</dbReference>
<dbReference type="Gene3D" id="3.30.559.10">
    <property type="entry name" value="Chloramphenicol acetyltransferase-like domain"/>
    <property type="match status" value="1"/>
</dbReference>
<evidence type="ECO:0000313" key="2">
    <source>
        <dbReference type="Proteomes" id="UP000324897"/>
    </source>
</evidence>
<dbReference type="GO" id="GO:0016747">
    <property type="term" value="F:acyltransferase activity, transferring groups other than amino-acyl groups"/>
    <property type="evidence" value="ECO:0007669"/>
    <property type="project" value="UniProtKB-ARBA"/>
</dbReference>
<sequence length="206" mass="22546">MCRILDALHLRLCLHRISAGASCSPPTATRWGQAIRGAAVDPVTVARKGGRHFRSFVDFASSGAVEAEGLAPMADAAKMVLSPDVEVYSLLGFAFGNIDFGSGVPFFHTRGYVAEEGLVFLVPCRYLTMEACTPTSTPSGATWTYSRIAATPCWQRQTHDSNLVSTKMLNLAPSEEFSRVQRIFQLLSKHFSLFLPSMDDQIKLLN</sequence>
<comment type="caution">
    <text evidence="1">The sequence shown here is derived from an EMBL/GenBank/DDBJ whole genome shotgun (WGS) entry which is preliminary data.</text>
</comment>
<dbReference type="OrthoDB" id="689578at2759"/>
<dbReference type="InterPro" id="IPR023213">
    <property type="entry name" value="CAT-like_dom_sf"/>
</dbReference>
<reference evidence="1 2" key="1">
    <citation type="journal article" date="2019" name="Sci. Rep.">
        <title>A high-quality genome of Eragrostis curvula grass provides insights into Poaceae evolution and supports new strategies to enhance forage quality.</title>
        <authorList>
            <person name="Carballo J."/>
            <person name="Santos B.A.C.M."/>
            <person name="Zappacosta D."/>
            <person name="Garbus I."/>
            <person name="Selva J.P."/>
            <person name="Gallo C.A."/>
            <person name="Diaz A."/>
            <person name="Albertini E."/>
            <person name="Caccamo M."/>
            <person name="Echenique V."/>
        </authorList>
    </citation>
    <scope>NUCLEOTIDE SEQUENCE [LARGE SCALE GENOMIC DNA]</scope>
    <source>
        <strain evidence="2">cv. Victoria</strain>
        <tissue evidence="1">Leaf</tissue>
    </source>
</reference>
<gene>
    <name evidence="1" type="ORF">EJB05_26720</name>
</gene>
<keyword evidence="2" id="KW-1185">Reference proteome</keyword>
<protein>
    <submittedName>
        <fullName evidence="1">Uncharacterized protein</fullName>
    </submittedName>
</protein>
<proteinExistence type="predicted"/>
<dbReference type="Gramene" id="TVU24296">
    <property type="protein sequence ID" value="TVU24296"/>
    <property type="gene ID" value="EJB05_26720"/>
</dbReference>
<organism evidence="1 2">
    <name type="scientific">Eragrostis curvula</name>
    <name type="common">weeping love grass</name>
    <dbReference type="NCBI Taxonomy" id="38414"/>
    <lineage>
        <taxon>Eukaryota</taxon>
        <taxon>Viridiplantae</taxon>
        <taxon>Streptophyta</taxon>
        <taxon>Embryophyta</taxon>
        <taxon>Tracheophyta</taxon>
        <taxon>Spermatophyta</taxon>
        <taxon>Magnoliopsida</taxon>
        <taxon>Liliopsida</taxon>
        <taxon>Poales</taxon>
        <taxon>Poaceae</taxon>
        <taxon>PACMAD clade</taxon>
        <taxon>Chloridoideae</taxon>
        <taxon>Eragrostideae</taxon>
        <taxon>Eragrostidinae</taxon>
        <taxon>Eragrostis</taxon>
    </lineage>
</organism>